<reference evidence="2 3" key="1">
    <citation type="submission" date="2017-12" db="EMBL/GenBank/DDBJ databases">
        <title>High-resolution comparative analysis of great ape genomes.</title>
        <authorList>
            <person name="Pollen A."/>
            <person name="Hastie A."/>
            <person name="Hormozdiari F."/>
            <person name="Dougherty M."/>
            <person name="Liu R."/>
            <person name="Chaisson M."/>
            <person name="Hoppe E."/>
            <person name="Hill C."/>
            <person name="Pang A."/>
            <person name="Hillier L."/>
            <person name="Baker C."/>
            <person name="Armstrong J."/>
            <person name="Shendure J."/>
            <person name="Paten B."/>
            <person name="Wilson R."/>
            <person name="Chao H."/>
            <person name="Schneider V."/>
            <person name="Ventura M."/>
            <person name="Kronenberg Z."/>
            <person name="Murali S."/>
            <person name="Gordon D."/>
            <person name="Cantsilieris S."/>
            <person name="Munson K."/>
            <person name="Nelson B."/>
            <person name="Raja A."/>
            <person name="Underwood J."/>
            <person name="Diekhans M."/>
            <person name="Fiddes I."/>
            <person name="Haussler D."/>
            <person name="Eichler E."/>
        </authorList>
    </citation>
    <scope>NUCLEOTIDE SEQUENCE [LARGE SCALE GENOMIC DNA]</scope>
    <source>
        <strain evidence="2">Yerkes chimp pedigree #C0471</strain>
    </source>
</reference>
<gene>
    <name evidence="2" type="ORF">CK820_G0046820</name>
</gene>
<feature type="non-terminal residue" evidence="2">
    <location>
        <position position="1"/>
    </location>
</feature>
<accession>A0A2J8JK28</accession>
<comment type="caution">
    <text evidence="2">The sequence shown here is derived from an EMBL/GenBank/DDBJ whole genome shotgun (WGS) entry which is preliminary data.</text>
</comment>
<evidence type="ECO:0000313" key="3">
    <source>
        <dbReference type="Proteomes" id="UP000236370"/>
    </source>
</evidence>
<sequence length="39" mass="4142">NLGSAVKVLNSQSESSALTNQQPQNNGEVQNSKNQSVNK</sequence>
<dbReference type="Proteomes" id="UP000236370">
    <property type="component" value="Unassembled WGS sequence"/>
</dbReference>
<dbReference type="EMBL" id="NBAG03000450">
    <property type="protein sequence ID" value="PNI23123.1"/>
    <property type="molecule type" value="Genomic_DNA"/>
</dbReference>
<protein>
    <submittedName>
        <fullName evidence="2">TNRC6A isoform 2</fullName>
    </submittedName>
</protein>
<organism evidence="2 3">
    <name type="scientific">Pan troglodytes</name>
    <name type="common">Chimpanzee</name>
    <dbReference type="NCBI Taxonomy" id="9598"/>
    <lineage>
        <taxon>Eukaryota</taxon>
        <taxon>Metazoa</taxon>
        <taxon>Chordata</taxon>
        <taxon>Craniata</taxon>
        <taxon>Vertebrata</taxon>
        <taxon>Euteleostomi</taxon>
        <taxon>Mammalia</taxon>
        <taxon>Eutheria</taxon>
        <taxon>Euarchontoglires</taxon>
        <taxon>Primates</taxon>
        <taxon>Haplorrhini</taxon>
        <taxon>Catarrhini</taxon>
        <taxon>Hominidae</taxon>
        <taxon>Pan</taxon>
    </lineage>
</organism>
<evidence type="ECO:0000313" key="2">
    <source>
        <dbReference type="EMBL" id="PNI23123.1"/>
    </source>
</evidence>
<dbReference type="AlphaFoldDB" id="A0A2J8JK28"/>
<feature type="region of interest" description="Disordered" evidence="1">
    <location>
        <begin position="1"/>
        <end position="39"/>
    </location>
</feature>
<evidence type="ECO:0000256" key="1">
    <source>
        <dbReference type="SAM" id="MobiDB-lite"/>
    </source>
</evidence>
<name>A0A2J8JK28_PANTR</name>
<proteinExistence type="predicted"/>